<dbReference type="InterPro" id="IPR049065">
    <property type="entry name" value="Nakanori"/>
</dbReference>
<dbReference type="OMA" id="MEWSDVE"/>
<evidence type="ECO:0000313" key="1">
    <source>
        <dbReference type="EMBL" id="KMS97964.1"/>
    </source>
</evidence>
<name>A0A0J8B9H8_BETVV</name>
<sequence length="207" mass="22468">MAAAQQSQGVVEFNDKEKVAIAEAINEAQNHLASNNVKASQEQLVLVAGTMKNVQARTLKLSKTHNREGHFVANPPERLPGRSAIGVFIHEGATSQGSGPIVLPVIVGSKAAIVYNTIDRMYPDLGYLLAWYKPENHANGISKVYVEAGHSSRLRNMDWKEIEEKLDASGSKSRYWDSDTGAAAAAEIKDHGEKAALVGAMFDRITE</sequence>
<dbReference type="PANTHER" id="PTHR36482:SF6">
    <property type="entry name" value="JASMONATE-INDUCED PROTEIN HOMOLOG"/>
    <property type="match status" value="1"/>
</dbReference>
<protein>
    <submittedName>
        <fullName evidence="1">Uncharacterized protein</fullName>
    </submittedName>
</protein>
<reference evidence="1 2" key="1">
    <citation type="journal article" date="2014" name="Nature">
        <title>The genome of the recently domesticated crop plant sugar beet (Beta vulgaris).</title>
        <authorList>
            <person name="Dohm J.C."/>
            <person name="Minoche A.E."/>
            <person name="Holtgrawe D."/>
            <person name="Capella-Gutierrez S."/>
            <person name="Zakrzewski F."/>
            <person name="Tafer H."/>
            <person name="Rupp O."/>
            <person name="Sorensen T.R."/>
            <person name="Stracke R."/>
            <person name="Reinhardt R."/>
            <person name="Goesmann A."/>
            <person name="Kraft T."/>
            <person name="Schulz B."/>
            <person name="Stadler P.F."/>
            <person name="Schmidt T."/>
            <person name="Gabaldon T."/>
            <person name="Lehrach H."/>
            <person name="Weisshaar B."/>
            <person name="Himmelbauer H."/>
        </authorList>
    </citation>
    <scope>NUCLEOTIDE SEQUENCE [LARGE SCALE GENOMIC DNA]</scope>
    <source>
        <tissue evidence="1">Taproot</tissue>
    </source>
</reference>
<dbReference type="InterPro" id="IPR053085">
    <property type="entry name" value="Jasmonate-induced_protein"/>
</dbReference>
<dbReference type="Proteomes" id="UP000035740">
    <property type="component" value="Unassembled WGS sequence"/>
</dbReference>
<keyword evidence="2" id="KW-1185">Reference proteome</keyword>
<dbReference type="KEGG" id="bvg:104907726"/>
<dbReference type="EMBL" id="KQ090276">
    <property type="protein sequence ID" value="KMS97964.1"/>
    <property type="molecule type" value="Genomic_DNA"/>
</dbReference>
<dbReference type="Gramene" id="KMS97964">
    <property type="protein sequence ID" value="KMS97964"/>
    <property type="gene ID" value="BVRB_4g096830"/>
</dbReference>
<dbReference type="PANTHER" id="PTHR36482">
    <property type="entry name" value="OSJNBA0024J22.15 PROTEIN"/>
    <property type="match status" value="1"/>
</dbReference>
<organism evidence="1 2">
    <name type="scientific">Beta vulgaris subsp. vulgaris</name>
    <name type="common">Beet</name>
    <dbReference type="NCBI Taxonomy" id="3555"/>
    <lineage>
        <taxon>Eukaryota</taxon>
        <taxon>Viridiplantae</taxon>
        <taxon>Streptophyta</taxon>
        <taxon>Embryophyta</taxon>
        <taxon>Tracheophyta</taxon>
        <taxon>Spermatophyta</taxon>
        <taxon>Magnoliopsida</taxon>
        <taxon>eudicotyledons</taxon>
        <taxon>Gunneridae</taxon>
        <taxon>Pentapetalae</taxon>
        <taxon>Caryophyllales</taxon>
        <taxon>Chenopodiaceae</taxon>
        <taxon>Betoideae</taxon>
        <taxon>Beta</taxon>
    </lineage>
</organism>
<dbReference type="OrthoDB" id="1684409at2759"/>
<dbReference type="Pfam" id="PF21230">
    <property type="entry name" value="Nakanori"/>
    <property type="match status" value="1"/>
</dbReference>
<gene>
    <name evidence="1" type="ORF">BVRB_4g096830</name>
</gene>
<proteinExistence type="predicted"/>
<accession>A0A0J8B9H8</accession>
<dbReference type="AlphaFoldDB" id="A0A0J8B9H8"/>
<evidence type="ECO:0000313" key="2">
    <source>
        <dbReference type="Proteomes" id="UP000035740"/>
    </source>
</evidence>